<comment type="caution">
    <text evidence="2">The sequence shown here is derived from an EMBL/GenBank/DDBJ whole genome shotgun (WGS) entry which is preliminary data.</text>
</comment>
<dbReference type="CDD" id="cd00865">
    <property type="entry name" value="PEBP_bact_arch"/>
    <property type="match status" value="1"/>
</dbReference>
<accession>A0A059WL75</accession>
<proteinExistence type="inferred from homology"/>
<dbReference type="Gene3D" id="3.90.280.10">
    <property type="entry name" value="PEBP-like"/>
    <property type="match status" value="1"/>
</dbReference>
<dbReference type="STRING" id="68570.DC74_8122"/>
<reference evidence="2 3" key="1">
    <citation type="journal article" date="2019" name="Microbiol. Resour. Announc.">
        <title>Draft Genome Sequence of the Most Traditional epsilon-Poly-l-Lysine Producer, Streptomyces albulus NBRC14147.</title>
        <authorList>
            <person name="Yamanaka K."/>
            <person name="Hamano Y."/>
        </authorList>
    </citation>
    <scope>NUCLEOTIDE SEQUENCE [LARGE SCALE GENOMIC DNA]</scope>
    <source>
        <strain evidence="2 3">NBRC 14147</strain>
    </source>
</reference>
<dbReference type="PANTHER" id="PTHR30289:SF1">
    <property type="entry name" value="PEBP (PHOSPHATIDYLETHANOLAMINE-BINDING PROTEIN) FAMILY PROTEIN"/>
    <property type="match status" value="1"/>
</dbReference>
<evidence type="ECO:0000256" key="1">
    <source>
        <dbReference type="ARBA" id="ARBA00007120"/>
    </source>
</evidence>
<dbReference type="RefSeq" id="WP_016572686.1">
    <property type="nucleotide sequence ID" value="NZ_BHXC01000001.1"/>
</dbReference>
<evidence type="ECO:0000313" key="3">
    <source>
        <dbReference type="Proteomes" id="UP000288351"/>
    </source>
</evidence>
<dbReference type="Pfam" id="PF01161">
    <property type="entry name" value="PBP"/>
    <property type="match status" value="1"/>
</dbReference>
<dbReference type="EMBL" id="BHXC01000001">
    <property type="protein sequence ID" value="GCB87432.1"/>
    <property type="molecule type" value="Genomic_DNA"/>
</dbReference>
<organism evidence="2 3">
    <name type="scientific">Streptomyces noursei</name>
    <name type="common">Streptomyces albulus</name>
    <dbReference type="NCBI Taxonomy" id="1971"/>
    <lineage>
        <taxon>Bacteria</taxon>
        <taxon>Bacillati</taxon>
        <taxon>Actinomycetota</taxon>
        <taxon>Actinomycetes</taxon>
        <taxon>Kitasatosporales</taxon>
        <taxon>Streptomycetaceae</taxon>
        <taxon>Streptomyces</taxon>
    </lineage>
</organism>
<dbReference type="InterPro" id="IPR008914">
    <property type="entry name" value="PEBP"/>
</dbReference>
<evidence type="ECO:0000313" key="2">
    <source>
        <dbReference type="EMBL" id="GCB87432.1"/>
    </source>
</evidence>
<gene>
    <name evidence="2" type="ORF">SALB_00083</name>
</gene>
<dbReference type="eggNOG" id="COG1881">
    <property type="taxonomic scope" value="Bacteria"/>
</dbReference>
<dbReference type="Proteomes" id="UP000288351">
    <property type="component" value="Unassembled WGS sequence"/>
</dbReference>
<dbReference type="InterPro" id="IPR036610">
    <property type="entry name" value="PEBP-like_sf"/>
</dbReference>
<protein>
    <submittedName>
        <fullName evidence="2">Phosphatidylethanolamine-binding protein</fullName>
    </submittedName>
</protein>
<name>A0A059WL75_STRNR</name>
<dbReference type="SUPFAM" id="SSF49777">
    <property type="entry name" value="PEBP-like"/>
    <property type="match status" value="1"/>
</dbReference>
<dbReference type="InterPro" id="IPR005247">
    <property type="entry name" value="YbhB_YbcL/LppC-like"/>
</dbReference>
<comment type="similarity">
    <text evidence="1">Belongs to the UPF0098 family.</text>
</comment>
<dbReference type="PANTHER" id="PTHR30289">
    <property type="entry name" value="UNCHARACTERIZED PROTEIN YBCL-RELATED"/>
    <property type="match status" value="1"/>
</dbReference>
<sequence length="195" mass="21265">MAVLGTLLRNRRPDERNHAWNQANLFGPQSLTITSRDFSDDGTLPLKHSGSRVGGQNISPHLTWSAPPTGTSELLLVVEDVDVPLGANPAVHCLALIDETRLPRPHELPPGALGKKTPAPGVTLLRSFISRGYYGPEPLKGHGPHRYVFELYALGTSLLDRPDRDALTKTRPRRLLASLDAPVLARGRITGISQR</sequence>
<dbReference type="AlphaFoldDB" id="A0A059WL75"/>